<evidence type="ECO:0000313" key="2">
    <source>
        <dbReference type="Proteomes" id="UP000618445"/>
    </source>
</evidence>
<evidence type="ECO:0008006" key="3">
    <source>
        <dbReference type="Google" id="ProtNLM"/>
    </source>
</evidence>
<evidence type="ECO:0000313" key="1">
    <source>
        <dbReference type="EMBL" id="MBD2319685.1"/>
    </source>
</evidence>
<dbReference type="Proteomes" id="UP000618445">
    <property type="component" value="Unassembled WGS sequence"/>
</dbReference>
<accession>A0ABR8CIA9</accession>
<comment type="caution">
    <text evidence="1">The sequence shown here is derived from an EMBL/GenBank/DDBJ whole genome shotgun (WGS) entry which is preliminary data.</text>
</comment>
<dbReference type="RefSeq" id="WP_190581926.1">
    <property type="nucleotide sequence ID" value="NZ_CAWPQU010000058.1"/>
</dbReference>
<gene>
    <name evidence="1" type="ORF">H6G05_22960</name>
</gene>
<proteinExistence type="predicted"/>
<dbReference type="EMBL" id="JACJQY010000061">
    <property type="protein sequence ID" value="MBD2319685.1"/>
    <property type="molecule type" value="Genomic_DNA"/>
</dbReference>
<keyword evidence="2" id="KW-1185">Reference proteome</keyword>
<sequence>MSDSLSPRAAMLSSMLLELIEILRDRQGDTWAAIVRVASGKSATIAIDEARIHVQVEGEQELQITISDAEPDASNDFESTGLALRNIMFGKSTLEKSVASGKIFTRASFGDLLKIRSIVTAVLVDTELDPRLLSLWTRFDQEWRK</sequence>
<name>A0ABR8CIA9_9CYAN</name>
<reference evidence="1 2" key="1">
    <citation type="journal article" date="2020" name="ISME J.">
        <title>Comparative genomics reveals insights into cyanobacterial evolution and habitat adaptation.</title>
        <authorList>
            <person name="Chen M.Y."/>
            <person name="Teng W.K."/>
            <person name="Zhao L."/>
            <person name="Hu C.X."/>
            <person name="Zhou Y.K."/>
            <person name="Han B.P."/>
            <person name="Song L.R."/>
            <person name="Shu W.S."/>
        </authorList>
    </citation>
    <scope>NUCLEOTIDE SEQUENCE [LARGE SCALE GENOMIC DNA]</scope>
    <source>
        <strain evidence="1 2">FACHB-1050</strain>
    </source>
</reference>
<protein>
    <recommendedName>
        <fullName evidence="3">SCP2 domain-containing protein</fullName>
    </recommendedName>
</protein>
<organism evidence="1 2">
    <name type="scientific">Phormidium tenue FACHB-1050</name>
    <dbReference type="NCBI Taxonomy" id="2692857"/>
    <lineage>
        <taxon>Bacteria</taxon>
        <taxon>Bacillati</taxon>
        <taxon>Cyanobacteriota</taxon>
        <taxon>Cyanophyceae</taxon>
        <taxon>Oscillatoriophycideae</taxon>
        <taxon>Oscillatoriales</taxon>
        <taxon>Oscillatoriaceae</taxon>
        <taxon>Phormidium</taxon>
    </lineage>
</organism>